<comment type="caution">
    <text evidence="10">The sequence shown here is derived from an EMBL/GenBank/DDBJ whole genome shotgun (WGS) entry which is preliminary data.</text>
</comment>
<dbReference type="InterPro" id="IPR050489">
    <property type="entry name" value="Tyr-tRNA_synthase"/>
</dbReference>
<dbReference type="Proteomes" id="UP001179952">
    <property type="component" value="Unassembled WGS sequence"/>
</dbReference>
<dbReference type="AlphaFoldDB" id="A0AAV9ABN3"/>
<evidence type="ECO:0000256" key="9">
    <source>
        <dbReference type="RuleBase" id="RU363036"/>
    </source>
</evidence>
<protein>
    <recommendedName>
        <fullName evidence="1">tyrosine--tRNA ligase</fullName>
        <ecNumber evidence="1">6.1.1.1</ecNumber>
    </recommendedName>
    <alternativeName>
        <fullName evidence="7">Tyrosyl-tRNA synthetase</fullName>
    </alternativeName>
</protein>
<evidence type="ECO:0000313" key="11">
    <source>
        <dbReference type="Proteomes" id="UP001179952"/>
    </source>
</evidence>
<dbReference type="SUPFAM" id="SSF52374">
    <property type="entry name" value="Nucleotidylyl transferase"/>
    <property type="match status" value="1"/>
</dbReference>
<dbReference type="PANTHER" id="PTHR46264">
    <property type="entry name" value="TYROSINE-TRNA LIGASE"/>
    <property type="match status" value="1"/>
</dbReference>
<evidence type="ECO:0000256" key="5">
    <source>
        <dbReference type="ARBA" id="ARBA00022917"/>
    </source>
</evidence>
<evidence type="ECO:0000256" key="2">
    <source>
        <dbReference type="ARBA" id="ARBA00022598"/>
    </source>
</evidence>
<keyword evidence="6 9" id="KW-0030">Aminoacyl-tRNA synthetase</keyword>
<reference evidence="10" key="2">
    <citation type="submission" date="2023-06" db="EMBL/GenBank/DDBJ databases">
        <authorList>
            <person name="Ma L."/>
            <person name="Liu K.-W."/>
            <person name="Li Z."/>
            <person name="Hsiao Y.-Y."/>
            <person name="Qi Y."/>
            <person name="Fu T."/>
            <person name="Tang G."/>
            <person name="Zhang D."/>
            <person name="Sun W.-H."/>
            <person name="Liu D.-K."/>
            <person name="Li Y."/>
            <person name="Chen G.-Z."/>
            <person name="Liu X.-D."/>
            <person name="Liao X.-Y."/>
            <person name="Jiang Y.-T."/>
            <person name="Yu X."/>
            <person name="Hao Y."/>
            <person name="Huang J."/>
            <person name="Zhao X.-W."/>
            <person name="Ke S."/>
            <person name="Chen Y.-Y."/>
            <person name="Wu W.-L."/>
            <person name="Hsu J.-L."/>
            <person name="Lin Y.-F."/>
            <person name="Huang M.-D."/>
            <person name="Li C.-Y."/>
            <person name="Huang L."/>
            <person name="Wang Z.-W."/>
            <person name="Zhao X."/>
            <person name="Zhong W.-Y."/>
            <person name="Peng D.-H."/>
            <person name="Ahmad S."/>
            <person name="Lan S."/>
            <person name="Zhang J.-S."/>
            <person name="Tsai W.-C."/>
            <person name="Van De Peer Y."/>
            <person name="Liu Z.-J."/>
        </authorList>
    </citation>
    <scope>NUCLEOTIDE SEQUENCE</scope>
    <source>
        <strain evidence="10">SCP</strain>
        <tissue evidence="10">Leaves</tissue>
    </source>
</reference>
<evidence type="ECO:0000256" key="8">
    <source>
        <dbReference type="ARBA" id="ARBA00048248"/>
    </source>
</evidence>
<dbReference type="Gene3D" id="1.10.240.10">
    <property type="entry name" value="Tyrosyl-Transfer RNA Synthetase"/>
    <property type="match status" value="1"/>
</dbReference>
<evidence type="ECO:0000256" key="6">
    <source>
        <dbReference type="ARBA" id="ARBA00023146"/>
    </source>
</evidence>
<reference evidence="10" key="1">
    <citation type="journal article" date="2023" name="Nat. Commun.">
        <title>Diploid and tetraploid genomes of Acorus and the evolution of monocots.</title>
        <authorList>
            <person name="Ma L."/>
            <person name="Liu K.W."/>
            <person name="Li Z."/>
            <person name="Hsiao Y.Y."/>
            <person name="Qi Y."/>
            <person name="Fu T."/>
            <person name="Tang G.D."/>
            <person name="Zhang D."/>
            <person name="Sun W.H."/>
            <person name="Liu D.K."/>
            <person name="Li Y."/>
            <person name="Chen G.Z."/>
            <person name="Liu X.D."/>
            <person name="Liao X.Y."/>
            <person name="Jiang Y.T."/>
            <person name="Yu X."/>
            <person name="Hao Y."/>
            <person name="Huang J."/>
            <person name="Zhao X.W."/>
            <person name="Ke S."/>
            <person name="Chen Y.Y."/>
            <person name="Wu W.L."/>
            <person name="Hsu J.L."/>
            <person name="Lin Y.F."/>
            <person name="Huang M.D."/>
            <person name="Li C.Y."/>
            <person name="Huang L."/>
            <person name="Wang Z.W."/>
            <person name="Zhao X."/>
            <person name="Zhong W.Y."/>
            <person name="Peng D.H."/>
            <person name="Ahmad S."/>
            <person name="Lan S."/>
            <person name="Zhang J.S."/>
            <person name="Tsai W.C."/>
            <person name="Van de Peer Y."/>
            <person name="Liu Z.J."/>
        </authorList>
    </citation>
    <scope>NUCLEOTIDE SEQUENCE</scope>
    <source>
        <strain evidence="10">SCP</strain>
    </source>
</reference>
<keyword evidence="4 9" id="KW-0067">ATP-binding</keyword>
<keyword evidence="2 9" id="KW-0436">Ligase</keyword>
<organism evidence="10 11">
    <name type="scientific">Acorus gramineus</name>
    <name type="common">Dwarf sweet flag</name>
    <dbReference type="NCBI Taxonomy" id="55184"/>
    <lineage>
        <taxon>Eukaryota</taxon>
        <taxon>Viridiplantae</taxon>
        <taxon>Streptophyta</taxon>
        <taxon>Embryophyta</taxon>
        <taxon>Tracheophyta</taxon>
        <taxon>Spermatophyta</taxon>
        <taxon>Magnoliopsida</taxon>
        <taxon>Liliopsida</taxon>
        <taxon>Acoraceae</taxon>
        <taxon>Acorus</taxon>
    </lineage>
</organism>
<dbReference type="EC" id="6.1.1.1" evidence="1"/>
<dbReference type="GO" id="GO:0006437">
    <property type="term" value="P:tyrosyl-tRNA aminoacylation"/>
    <property type="evidence" value="ECO:0007669"/>
    <property type="project" value="TreeGrafter"/>
</dbReference>
<evidence type="ECO:0000256" key="7">
    <source>
        <dbReference type="ARBA" id="ARBA00033323"/>
    </source>
</evidence>
<evidence type="ECO:0000256" key="1">
    <source>
        <dbReference type="ARBA" id="ARBA00013160"/>
    </source>
</evidence>
<dbReference type="PANTHER" id="PTHR46264:SF4">
    <property type="entry name" value="TYROSINE--TRNA LIGASE, CYTOPLASMIC"/>
    <property type="match status" value="1"/>
</dbReference>
<keyword evidence="5 9" id="KW-0648">Protein biosynthesis</keyword>
<keyword evidence="11" id="KW-1185">Reference proteome</keyword>
<evidence type="ECO:0000256" key="3">
    <source>
        <dbReference type="ARBA" id="ARBA00022741"/>
    </source>
</evidence>
<gene>
    <name evidence="10" type="ORF">QJS04_geneDACA021663</name>
</gene>
<comment type="similarity">
    <text evidence="9">Belongs to the class-I aminoacyl-tRNA synthetase family.</text>
</comment>
<dbReference type="EMBL" id="JAUJYN010000010">
    <property type="protein sequence ID" value="KAK1261543.1"/>
    <property type="molecule type" value="Genomic_DNA"/>
</dbReference>
<name>A0AAV9ABN3_ACOGR</name>
<comment type="catalytic activity">
    <reaction evidence="8">
        <text>tRNA(Tyr) + L-tyrosine + ATP = L-tyrosyl-tRNA(Tyr) + AMP + diphosphate + H(+)</text>
        <dbReference type="Rhea" id="RHEA:10220"/>
        <dbReference type="Rhea" id="RHEA-COMP:9706"/>
        <dbReference type="Rhea" id="RHEA-COMP:9707"/>
        <dbReference type="ChEBI" id="CHEBI:15378"/>
        <dbReference type="ChEBI" id="CHEBI:30616"/>
        <dbReference type="ChEBI" id="CHEBI:33019"/>
        <dbReference type="ChEBI" id="CHEBI:58315"/>
        <dbReference type="ChEBI" id="CHEBI:78442"/>
        <dbReference type="ChEBI" id="CHEBI:78536"/>
        <dbReference type="ChEBI" id="CHEBI:456215"/>
        <dbReference type="EC" id="6.1.1.1"/>
    </reaction>
</comment>
<evidence type="ECO:0000256" key="4">
    <source>
        <dbReference type="ARBA" id="ARBA00022840"/>
    </source>
</evidence>
<proteinExistence type="inferred from homology"/>
<accession>A0AAV9ABN3</accession>
<dbReference type="InterPro" id="IPR002305">
    <property type="entry name" value="aa-tRNA-synth_Ic"/>
</dbReference>
<keyword evidence="3 9" id="KW-0547">Nucleotide-binding</keyword>
<dbReference type="GO" id="GO:0004831">
    <property type="term" value="F:tyrosine-tRNA ligase activity"/>
    <property type="evidence" value="ECO:0007669"/>
    <property type="project" value="UniProtKB-EC"/>
</dbReference>
<dbReference type="GO" id="GO:0005737">
    <property type="term" value="C:cytoplasm"/>
    <property type="evidence" value="ECO:0007669"/>
    <property type="project" value="TreeGrafter"/>
</dbReference>
<dbReference type="Pfam" id="PF00579">
    <property type="entry name" value="tRNA-synt_1b"/>
    <property type="match status" value="1"/>
</dbReference>
<evidence type="ECO:0000313" key="10">
    <source>
        <dbReference type="EMBL" id="KAK1261543.1"/>
    </source>
</evidence>
<dbReference type="GO" id="GO:0005524">
    <property type="term" value="F:ATP binding"/>
    <property type="evidence" value="ECO:0007669"/>
    <property type="project" value="UniProtKB-KW"/>
</dbReference>
<sequence length="143" mass="16621">MEDEEAEVNVKIKKAYCPPLIVEGNPCLEYIKYIVFPWFNKFEVERDEKNGGYKAYTSVEELLADYEKGDLHPADVKPALSKALNRILQPVRDHFKNNSEARELLKKVKNIDVILNKVQFLSVTITRFTDYINEAYGYQKNSN</sequence>